<protein>
    <submittedName>
        <fullName evidence="6">MerR family transcriptional regulator</fullName>
    </submittedName>
</protein>
<evidence type="ECO:0000256" key="1">
    <source>
        <dbReference type="ARBA" id="ARBA00022491"/>
    </source>
</evidence>
<dbReference type="SMART" id="SM00422">
    <property type="entry name" value="HTH_MERR"/>
    <property type="match status" value="1"/>
</dbReference>
<keyword evidence="3" id="KW-0238">DNA-binding</keyword>
<gene>
    <name evidence="6" type="ORF">KKR89_01765</name>
</gene>
<evidence type="ECO:0000256" key="4">
    <source>
        <dbReference type="ARBA" id="ARBA00023163"/>
    </source>
</evidence>
<dbReference type="SUPFAM" id="SSF46955">
    <property type="entry name" value="Putative DNA-binding domain"/>
    <property type="match status" value="1"/>
</dbReference>
<dbReference type="Pfam" id="PF13411">
    <property type="entry name" value="MerR_1"/>
    <property type="match status" value="1"/>
</dbReference>
<dbReference type="RefSeq" id="WP_208196992.1">
    <property type="nucleotide sequence ID" value="NZ_CP076023.1"/>
</dbReference>
<evidence type="ECO:0000313" key="6">
    <source>
        <dbReference type="EMBL" id="QWC16429.1"/>
    </source>
</evidence>
<dbReference type="InterPro" id="IPR047057">
    <property type="entry name" value="MerR_fam"/>
</dbReference>
<dbReference type="EMBL" id="CP076023">
    <property type="protein sequence ID" value="QWC16429.1"/>
    <property type="molecule type" value="Genomic_DNA"/>
</dbReference>
<name>A0ABX8GMG4_9CELL</name>
<dbReference type="Proteomes" id="UP000679335">
    <property type="component" value="Chromosome"/>
</dbReference>
<sequence length="259" mass="27458">MWSIGEIAHSTGVSRRMLRHWEQVGLLEPASTDGATGYRRYAPSQVGRVRAVASLRALGFGLDTVADLLDATLTEQRLVELLREREQALVADITEASARLAEVRARLASFEKGARTVMSTLELVPLPALRLCAVQDTVRDETEIPEAARRLLALLPRDRGPGGDGDVVLLFDGTSDDAIVVTAGTPAGAEPCGLPVVEVAAVAEGVSVTFDERPADVADAWTALDAALESRGLRAAGVYRQVNAPGGAVTLQAGVRQRT</sequence>
<dbReference type="PANTHER" id="PTHR30204:SF69">
    <property type="entry name" value="MERR-FAMILY TRANSCRIPTIONAL REGULATOR"/>
    <property type="match status" value="1"/>
</dbReference>
<accession>A0ABX8GMG4</accession>
<dbReference type="Gene3D" id="1.10.1660.10">
    <property type="match status" value="1"/>
</dbReference>
<keyword evidence="2" id="KW-0805">Transcription regulation</keyword>
<dbReference type="InterPro" id="IPR000551">
    <property type="entry name" value="MerR-type_HTH_dom"/>
</dbReference>
<evidence type="ECO:0000256" key="2">
    <source>
        <dbReference type="ARBA" id="ARBA00023015"/>
    </source>
</evidence>
<proteinExistence type="predicted"/>
<keyword evidence="7" id="KW-1185">Reference proteome</keyword>
<evidence type="ECO:0000259" key="5">
    <source>
        <dbReference type="PROSITE" id="PS50937"/>
    </source>
</evidence>
<dbReference type="PROSITE" id="PS50937">
    <property type="entry name" value="HTH_MERR_2"/>
    <property type="match status" value="1"/>
</dbReference>
<organism evidence="6 7">
    <name type="scientific">Cellulomonas dongxiuzhuiae</name>
    <dbReference type="NCBI Taxonomy" id="2819979"/>
    <lineage>
        <taxon>Bacteria</taxon>
        <taxon>Bacillati</taxon>
        <taxon>Actinomycetota</taxon>
        <taxon>Actinomycetes</taxon>
        <taxon>Micrococcales</taxon>
        <taxon>Cellulomonadaceae</taxon>
        <taxon>Cellulomonas</taxon>
    </lineage>
</organism>
<dbReference type="InterPro" id="IPR009061">
    <property type="entry name" value="DNA-bd_dom_put_sf"/>
</dbReference>
<dbReference type="PROSITE" id="PS00552">
    <property type="entry name" value="HTH_MERR_1"/>
    <property type="match status" value="1"/>
</dbReference>
<reference evidence="6 7" key="1">
    <citation type="submission" date="2021-05" db="EMBL/GenBank/DDBJ databases">
        <title>Novel species in genus Cellulomonas.</title>
        <authorList>
            <person name="Zhang G."/>
        </authorList>
    </citation>
    <scope>NUCLEOTIDE SEQUENCE [LARGE SCALE GENOMIC DNA]</scope>
    <source>
        <strain evidence="7">zg-ZUI157</strain>
    </source>
</reference>
<evidence type="ECO:0000256" key="3">
    <source>
        <dbReference type="ARBA" id="ARBA00023125"/>
    </source>
</evidence>
<keyword evidence="4" id="KW-0804">Transcription</keyword>
<evidence type="ECO:0000313" key="7">
    <source>
        <dbReference type="Proteomes" id="UP000679335"/>
    </source>
</evidence>
<keyword evidence="1" id="KW-0678">Repressor</keyword>
<feature type="domain" description="HTH merR-type" evidence="5">
    <location>
        <begin position="1"/>
        <end position="71"/>
    </location>
</feature>
<dbReference type="PANTHER" id="PTHR30204">
    <property type="entry name" value="REDOX-CYCLING DRUG-SENSING TRANSCRIPTIONAL ACTIVATOR SOXR"/>
    <property type="match status" value="1"/>
</dbReference>
<dbReference type="PRINTS" id="PR00040">
    <property type="entry name" value="HTHMERR"/>
</dbReference>